<keyword evidence="1" id="KW-0812">Transmembrane</keyword>
<reference evidence="3" key="1">
    <citation type="journal article" date="2011" name="Genome Res.">
        <title>Phylogeny-wide analysis of social amoeba genomes highlights ancient origins for complex intercellular communication.</title>
        <authorList>
            <person name="Heidel A.J."/>
            <person name="Lawal H.M."/>
            <person name="Felder M."/>
            <person name="Schilde C."/>
            <person name="Helps N.R."/>
            <person name="Tunggal B."/>
            <person name="Rivero F."/>
            <person name="John U."/>
            <person name="Schleicher M."/>
            <person name="Eichinger L."/>
            <person name="Platzer M."/>
            <person name="Noegel A.A."/>
            <person name="Schaap P."/>
            <person name="Gloeckner G."/>
        </authorList>
    </citation>
    <scope>NUCLEOTIDE SEQUENCE [LARGE SCALE GENOMIC DNA]</scope>
    <source>
        <strain evidence="3">SH3</strain>
    </source>
</reference>
<protein>
    <recommendedName>
        <fullName evidence="4">Transmembrane protein</fullName>
    </recommendedName>
</protein>
<keyword evidence="3" id="KW-1185">Reference proteome</keyword>
<feature type="transmembrane region" description="Helical" evidence="1">
    <location>
        <begin position="114"/>
        <end position="135"/>
    </location>
</feature>
<dbReference type="GeneID" id="14871680"/>
<evidence type="ECO:0000313" key="2">
    <source>
        <dbReference type="EMBL" id="EGG19734.1"/>
    </source>
</evidence>
<proteinExistence type="predicted"/>
<feature type="transmembrane region" description="Helical" evidence="1">
    <location>
        <begin position="173"/>
        <end position="193"/>
    </location>
</feature>
<keyword evidence="1" id="KW-1133">Transmembrane helix</keyword>
<evidence type="ECO:0000313" key="3">
    <source>
        <dbReference type="Proteomes" id="UP000007797"/>
    </source>
</evidence>
<dbReference type="PANTHER" id="PTHR35202">
    <property type="entry name" value="TRANSMEMBRANE PROTEIN-RELATED"/>
    <property type="match status" value="1"/>
</dbReference>
<name>F4PY74_CACFS</name>
<dbReference type="OMA" id="CVKIHEY"/>
<dbReference type="RefSeq" id="XP_004358028.1">
    <property type="nucleotide sequence ID" value="XM_004357971.1"/>
</dbReference>
<feature type="transmembrane region" description="Helical" evidence="1">
    <location>
        <begin position="16"/>
        <end position="34"/>
    </location>
</feature>
<gene>
    <name evidence="2" type="ORF">DFA_00312</name>
</gene>
<keyword evidence="1" id="KW-0472">Membrane</keyword>
<dbReference type="InterPro" id="IPR040291">
    <property type="entry name" value="DDB_G0287341-like"/>
</dbReference>
<accession>F4PY74</accession>
<dbReference type="KEGG" id="dfa:DFA_00312"/>
<sequence length="198" mass="23007">MYYFHRRHSQFTGLEYLLVASWILIISSFPTYWYQKEENGLKMRFNYKQIEYEDKDGMVWQGEFPNAESRELSVYRAAFAFDIIGFMILSITICLVSISFFPCKLAPWLSSITKYFPIGALVFCIVSVVIFAGALKEARHKDCVKIHEYCDDKMFDFIVQDYNGLSQHPIHGWAFLIIATIFLTCSTISSIAISDYTK</sequence>
<dbReference type="Proteomes" id="UP000007797">
    <property type="component" value="Unassembled WGS sequence"/>
</dbReference>
<dbReference type="EMBL" id="GL883014">
    <property type="protein sequence ID" value="EGG19734.1"/>
    <property type="molecule type" value="Genomic_DNA"/>
</dbReference>
<evidence type="ECO:0000256" key="1">
    <source>
        <dbReference type="SAM" id="Phobius"/>
    </source>
</evidence>
<evidence type="ECO:0008006" key="4">
    <source>
        <dbReference type="Google" id="ProtNLM"/>
    </source>
</evidence>
<dbReference type="AlphaFoldDB" id="F4PY74"/>
<feature type="transmembrane region" description="Helical" evidence="1">
    <location>
        <begin position="79"/>
        <end position="102"/>
    </location>
</feature>
<organism evidence="2 3">
    <name type="scientific">Cavenderia fasciculata</name>
    <name type="common">Slime mold</name>
    <name type="synonym">Dictyostelium fasciculatum</name>
    <dbReference type="NCBI Taxonomy" id="261658"/>
    <lineage>
        <taxon>Eukaryota</taxon>
        <taxon>Amoebozoa</taxon>
        <taxon>Evosea</taxon>
        <taxon>Eumycetozoa</taxon>
        <taxon>Dictyostelia</taxon>
        <taxon>Acytosteliales</taxon>
        <taxon>Cavenderiaceae</taxon>
        <taxon>Cavenderia</taxon>
    </lineage>
</organism>